<dbReference type="EMBL" id="BSPG01000017">
    <property type="protein sequence ID" value="GLS44993.1"/>
    <property type="molecule type" value="Genomic_DNA"/>
</dbReference>
<reference evidence="4 5" key="3">
    <citation type="submission" date="2020-08" db="EMBL/GenBank/DDBJ databases">
        <title>Genomic Encyclopedia of Type Strains, Phase IV (KMG-IV): sequencing the most valuable type-strain genomes for metagenomic binning, comparative biology and taxonomic classification.</title>
        <authorList>
            <person name="Goeker M."/>
        </authorList>
    </citation>
    <scope>NUCLEOTIDE SEQUENCE [LARGE SCALE GENOMIC DNA]</scope>
    <source>
        <strain evidence="4 5">DSM 24105</strain>
    </source>
</reference>
<reference evidence="3" key="4">
    <citation type="submission" date="2023-01" db="EMBL/GenBank/DDBJ databases">
        <title>Draft genome sequence of Methylobacterium brachythecii strain NBRC 107710.</title>
        <authorList>
            <person name="Sun Q."/>
            <person name="Mori K."/>
        </authorList>
    </citation>
    <scope>NUCLEOTIDE SEQUENCE</scope>
    <source>
        <strain evidence="3">NBRC 107710</strain>
    </source>
</reference>
<dbReference type="Proteomes" id="UP001156881">
    <property type="component" value="Unassembled WGS sequence"/>
</dbReference>
<keyword evidence="1" id="KW-0472">Membrane</keyword>
<dbReference type="Pfam" id="PF07007">
    <property type="entry name" value="LprI"/>
    <property type="match status" value="1"/>
</dbReference>
<dbReference type="RefSeq" id="WP_246413323.1">
    <property type="nucleotide sequence ID" value="NZ_BSPG01000017.1"/>
</dbReference>
<gene>
    <name evidence="3" type="ORF">GCM10007884_29820</name>
    <name evidence="4" type="ORF">GGR33_004184</name>
</gene>
<evidence type="ECO:0000313" key="3">
    <source>
        <dbReference type="EMBL" id="GLS44993.1"/>
    </source>
</evidence>
<reference evidence="3" key="1">
    <citation type="journal article" date="2014" name="Int. J. Syst. Evol. Microbiol.">
        <title>Complete genome of a new Firmicutes species belonging to the dominant human colonic microbiota ('Ruminococcus bicirculans') reveals two chromosomes and a selective capacity to utilize plant glucans.</title>
        <authorList>
            <consortium name="NISC Comparative Sequencing Program"/>
            <person name="Wegmann U."/>
            <person name="Louis P."/>
            <person name="Goesmann A."/>
            <person name="Henrissat B."/>
            <person name="Duncan S.H."/>
            <person name="Flint H.J."/>
        </authorList>
    </citation>
    <scope>NUCLEOTIDE SEQUENCE</scope>
    <source>
        <strain evidence="3">NBRC 107710</strain>
    </source>
</reference>
<evidence type="ECO:0000313" key="5">
    <source>
        <dbReference type="Proteomes" id="UP000517759"/>
    </source>
</evidence>
<accession>A0A7W6ALB2</accession>
<evidence type="ECO:0000313" key="6">
    <source>
        <dbReference type="Proteomes" id="UP001156881"/>
    </source>
</evidence>
<keyword evidence="1" id="KW-1133">Transmembrane helix</keyword>
<reference evidence="6" key="2">
    <citation type="journal article" date="2019" name="Int. J. Syst. Evol. Microbiol.">
        <title>The Global Catalogue of Microorganisms (GCM) 10K type strain sequencing project: providing services to taxonomists for standard genome sequencing and annotation.</title>
        <authorList>
            <consortium name="The Broad Institute Genomics Platform"/>
            <consortium name="The Broad Institute Genome Sequencing Center for Infectious Disease"/>
            <person name="Wu L."/>
            <person name="Ma J."/>
        </authorList>
    </citation>
    <scope>NUCLEOTIDE SEQUENCE [LARGE SCALE GENOMIC DNA]</scope>
    <source>
        <strain evidence="6">NBRC 107710</strain>
    </source>
</reference>
<organism evidence="4 5">
    <name type="scientific">Methylobacterium brachythecii</name>
    <dbReference type="NCBI Taxonomy" id="1176177"/>
    <lineage>
        <taxon>Bacteria</taxon>
        <taxon>Pseudomonadati</taxon>
        <taxon>Pseudomonadota</taxon>
        <taxon>Alphaproteobacteria</taxon>
        <taxon>Hyphomicrobiales</taxon>
        <taxon>Methylobacteriaceae</taxon>
        <taxon>Methylobacterium</taxon>
    </lineage>
</organism>
<keyword evidence="6" id="KW-1185">Reference proteome</keyword>
<evidence type="ECO:0000256" key="1">
    <source>
        <dbReference type="SAM" id="Phobius"/>
    </source>
</evidence>
<name>A0A7W6ALB2_9HYPH</name>
<evidence type="ECO:0000259" key="2">
    <source>
        <dbReference type="Pfam" id="PF07007"/>
    </source>
</evidence>
<keyword evidence="1" id="KW-0812">Transmembrane</keyword>
<evidence type="ECO:0000313" key="4">
    <source>
        <dbReference type="EMBL" id="MBB3904661.1"/>
    </source>
</evidence>
<dbReference type="EMBL" id="JACIDN010000008">
    <property type="protein sequence ID" value="MBB3904661.1"/>
    <property type="molecule type" value="Genomic_DNA"/>
</dbReference>
<sequence>MQRIDDIPAGRGGARAHPAALLALAFGIMIGAYLSSVPARSAEAGTATPEIVGPAPSALGAPKRVQTVRIPVEKGVVHVAAPKVAEWNYDGDAEYRRCVDQSDGTNMAFGACGGALIAREDVRLNAAWKRVYALDRETKLQDLLEEQRAWIRFKDTSCTFYASGSFGPEGQVLSYPVCRAGIIAQRTATLESYESEDNR</sequence>
<protein>
    <submittedName>
        <fullName evidence="4">Uncharacterized protein YecT (DUF1311 family)</fullName>
    </submittedName>
</protein>
<feature type="domain" description="Lysozyme inhibitor LprI-like N-terminal" evidence="2">
    <location>
        <begin position="98"/>
        <end position="190"/>
    </location>
</feature>
<dbReference type="Gene3D" id="1.20.1270.180">
    <property type="match status" value="1"/>
</dbReference>
<comment type="caution">
    <text evidence="4">The sequence shown here is derived from an EMBL/GenBank/DDBJ whole genome shotgun (WGS) entry which is preliminary data.</text>
</comment>
<dbReference type="InterPro" id="IPR009739">
    <property type="entry name" value="LprI-like_N"/>
</dbReference>
<dbReference type="Proteomes" id="UP000517759">
    <property type="component" value="Unassembled WGS sequence"/>
</dbReference>
<proteinExistence type="predicted"/>
<dbReference type="AlphaFoldDB" id="A0A7W6ALB2"/>
<feature type="transmembrane region" description="Helical" evidence="1">
    <location>
        <begin position="12"/>
        <end position="34"/>
    </location>
</feature>